<name>A0ABR0A3L5_9CRUS</name>
<protein>
    <submittedName>
        <fullName evidence="1">Uncharacterized protein</fullName>
    </submittedName>
</protein>
<evidence type="ECO:0000313" key="2">
    <source>
        <dbReference type="Proteomes" id="UP001234178"/>
    </source>
</evidence>
<proteinExistence type="predicted"/>
<organism evidence="1 2">
    <name type="scientific">Daphnia magna</name>
    <dbReference type="NCBI Taxonomy" id="35525"/>
    <lineage>
        <taxon>Eukaryota</taxon>
        <taxon>Metazoa</taxon>
        <taxon>Ecdysozoa</taxon>
        <taxon>Arthropoda</taxon>
        <taxon>Crustacea</taxon>
        <taxon>Branchiopoda</taxon>
        <taxon>Diplostraca</taxon>
        <taxon>Cladocera</taxon>
        <taxon>Anomopoda</taxon>
        <taxon>Daphniidae</taxon>
        <taxon>Daphnia</taxon>
    </lineage>
</organism>
<sequence length="67" mass="7825">MSALLIEFKKKKTRIKIQQMLTTISTICTNEKHEYLMNFDVDLSAHTLEHLRSASKPLFFYPPPVET</sequence>
<comment type="caution">
    <text evidence="1">The sequence shown here is derived from an EMBL/GenBank/DDBJ whole genome shotgun (WGS) entry which is preliminary data.</text>
</comment>
<accession>A0ABR0A3L5</accession>
<reference evidence="1 2" key="1">
    <citation type="journal article" date="2023" name="Nucleic Acids Res.">
        <title>The hologenome of Daphnia magna reveals possible DNA methylation and microbiome-mediated evolution of the host genome.</title>
        <authorList>
            <person name="Chaturvedi A."/>
            <person name="Li X."/>
            <person name="Dhandapani V."/>
            <person name="Marshall H."/>
            <person name="Kissane S."/>
            <person name="Cuenca-Cambronero M."/>
            <person name="Asole G."/>
            <person name="Calvet F."/>
            <person name="Ruiz-Romero M."/>
            <person name="Marangio P."/>
            <person name="Guigo R."/>
            <person name="Rago D."/>
            <person name="Mirbahai L."/>
            <person name="Eastwood N."/>
            <person name="Colbourne J.K."/>
            <person name="Zhou J."/>
            <person name="Mallon E."/>
            <person name="Orsini L."/>
        </authorList>
    </citation>
    <scope>NUCLEOTIDE SEQUENCE [LARGE SCALE GENOMIC DNA]</scope>
    <source>
        <strain evidence="1">LRV0_1</strain>
    </source>
</reference>
<gene>
    <name evidence="1" type="ORF">OUZ56_001744</name>
</gene>
<dbReference type="EMBL" id="JAOYFB010000036">
    <property type="protein sequence ID" value="KAK4019736.1"/>
    <property type="molecule type" value="Genomic_DNA"/>
</dbReference>
<keyword evidence="2" id="KW-1185">Reference proteome</keyword>
<evidence type="ECO:0000313" key="1">
    <source>
        <dbReference type="EMBL" id="KAK4019736.1"/>
    </source>
</evidence>
<dbReference type="Proteomes" id="UP001234178">
    <property type="component" value="Unassembled WGS sequence"/>
</dbReference>